<organism evidence="3 4">
    <name type="scientific">Marinobacter zhanjiangensis</name>
    <dbReference type="NCBI Taxonomy" id="578215"/>
    <lineage>
        <taxon>Bacteria</taxon>
        <taxon>Pseudomonadati</taxon>
        <taxon>Pseudomonadota</taxon>
        <taxon>Gammaproteobacteria</taxon>
        <taxon>Pseudomonadales</taxon>
        <taxon>Marinobacteraceae</taxon>
        <taxon>Marinobacter</taxon>
    </lineage>
</organism>
<keyword evidence="2" id="KW-0472">Membrane</keyword>
<name>A0ABQ3BA87_9GAMM</name>
<evidence type="ECO:0008006" key="5">
    <source>
        <dbReference type="Google" id="ProtNLM"/>
    </source>
</evidence>
<dbReference type="InterPro" id="IPR011990">
    <property type="entry name" value="TPR-like_helical_dom_sf"/>
</dbReference>
<feature type="compositionally biased region" description="Pro residues" evidence="1">
    <location>
        <begin position="180"/>
        <end position="189"/>
    </location>
</feature>
<dbReference type="EMBL" id="BMXV01000007">
    <property type="protein sequence ID" value="GGY80924.1"/>
    <property type="molecule type" value="Genomic_DNA"/>
</dbReference>
<feature type="compositionally biased region" description="Low complexity" evidence="1">
    <location>
        <begin position="144"/>
        <end position="179"/>
    </location>
</feature>
<evidence type="ECO:0000256" key="2">
    <source>
        <dbReference type="SAM" id="Phobius"/>
    </source>
</evidence>
<feature type="region of interest" description="Disordered" evidence="1">
    <location>
        <begin position="9"/>
        <end position="29"/>
    </location>
</feature>
<protein>
    <recommendedName>
        <fullName evidence="5">MSHA biogenesis protein MshN</fullName>
    </recommendedName>
</protein>
<feature type="compositionally biased region" description="Low complexity" evidence="1">
    <location>
        <begin position="87"/>
        <end position="101"/>
    </location>
</feature>
<dbReference type="RefSeq" id="WP_189577632.1">
    <property type="nucleotide sequence ID" value="NZ_BMXV01000007.1"/>
</dbReference>
<feature type="transmembrane region" description="Helical" evidence="2">
    <location>
        <begin position="40"/>
        <end position="61"/>
    </location>
</feature>
<gene>
    <name evidence="3" type="ORF">GCM10007071_30360</name>
</gene>
<feature type="region of interest" description="Disordered" evidence="1">
    <location>
        <begin position="76"/>
        <end position="125"/>
    </location>
</feature>
<keyword evidence="2" id="KW-1133">Transmembrane helix</keyword>
<accession>A0ABQ3BA87</accession>
<dbReference type="Pfam" id="PF07721">
    <property type="entry name" value="TPR_4"/>
    <property type="match status" value="1"/>
</dbReference>
<dbReference type="SUPFAM" id="SSF48452">
    <property type="entry name" value="TPR-like"/>
    <property type="match status" value="1"/>
</dbReference>
<feature type="compositionally biased region" description="Basic and acidic residues" evidence="1">
    <location>
        <begin position="9"/>
        <end position="19"/>
    </location>
</feature>
<sequence>MSLLNDALKAAEQRQDRHAPSPYTGQGMAASARRGNIGKVLAGIVLLVILAAGAYYLYLYWATPATTTAAGQTEPVSVVPDAGNNQSASSSAEETTETSAAEPEETVQQPIEEQEIGEVIDTPADRDQGAADIVMQSSREPEAEPAMEQPEVTTAAAPAPEPASAGTTENTAASEGAEPQPAPRGPQPPAQTASSTGNEPQPPAEPETTQTSKTPPAEQATTDANIKQARQSPEQRDRDASKAIRTQVSNGELAAAEATLTRLTDTQTAPKSRYAFARAVLARGDVDGALEWVPENLAARYPDLRLIRARALLAGGDLDQAVATLRSGVPPVADNVEYRVTLATLLQQQGQSDQAANHWAELIAMDDSRAPWWVGLAIALEGRGDVPAARRAYQQAAALPGLAPSLADYVRQRLQILGAG</sequence>
<evidence type="ECO:0000313" key="3">
    <source>
        <dbReference type="EMBL" id="GGY80924.1"/>
    </source>
</evidence>
<feature type="region of interest" description="Disordered" evidence="1">
    <location>
        <begin position="137"/>
        <end position="248"/>
    </location>
</feature>
<dbReference type="Gene3D" id="1.25.40.10">
    <property type="entry name" value="Tetratricopeptide repeat domain"/>
    <property type="match status" value="1"/>
</dbReference>
<dbReference type="InterPro" id="IPR011717">
    <property type="entry name" value="TPR-4"/>
</dbReference>
<dbReference type="Proteomes" id="UP000601597">
    <property type="component" value="Unassembled WGS sequence"/>
</dbReference>
<evidence type="ECO:0000313" key="4">
    <source>
        <dbReference type="Proteomes" id="UP000601597"/>
    </source>
</evidence>
<comment type="caution">
    <text evidence="3">The sequence shown here is derived from an EMBL/GenBank/DDBJ whole genome shotgun (WGS) entry which is preliminary data.</text>
</comment>
<feature type="compositionally biased region" description="Polar residues" evidence="1">
    <location>
        <begin position="219"/>
        <end position="232"/>
    </location>
</feature>
<evidence type="ECO:0000256" key="1">
    <source>
        <dbReference type="SAM" id="MobiDB-lite"/>
    </source>
</evidence>
<keyword evidence="2" id="KW-0812">Transmembrane</keyword>
<feature type="compositionally biased region" description="Basic and acidic residues" evidence="1">
    <location>
        <begin position="233"/>
        <end position="242"/>
    </location>
</feature>
<proteinExistence type="predicted"/>
<keyword evidence="4" id="KW-1185">Reference proteome</keyword>
<reference evidence="4" key="1">
    <citation type="journal article" date="2019" name="Int. J. Syst. Evol. Microbiol.">
        <title>The Global Catalogue of Microorganisms (GCM) 10K type strain sequencing project: providing services to taxonomists for standard genome sequencing and annotation.</title>
        <authorList>
            <consortium name="The Broad Institute Genomics Platform"/>
            <consortium name="The Broad Institute Genome Sequencing Center for Infectious Disease"/>
            <person name="Wu L."/>
            <person name="Ma J."/>
        </authorList>
    </citation>
    <scope>NUCLEOTIDE SEQUENCE [LARGE SCALE GENOMIC DNA]</scope>
    <source>
        <strain evidence="4">KCTC 22280</strain>
    </source>
</reference>
<dbReference type="Pfam" id="PF13432">
    <property type="entry name" value="TPR_16"/>
    <property type="match status" value="1"/>
</dbReference>